<accession>A0A3A4R003</accession>
<dbReference type="SUPFAM" id="SSF47413">
    <property type="entry name" value="lambda repressor-like DNA-binding domains"/>
    <property type="match status" value="1"/>
</dbReference>
<protein>
    <submittedName>
        <fullName evidence="3">XRE family transcriptional regulator</fullName>
    </submittedName>
</protein>
<keyword evidence="1" id="KW-0238">DNA-binding</keyword>
<evidence type="ECO:0000256" key="1">
    <source>
        <dbReference type="ARBA" id="ARBA00023125"/>
    </source>
</evidence>
<gene>
    <name evidence="3" type="ORF">C4541_09450</name>
</gene>
<dbReference type="InterPro" id="IPR010982">
    <property type="entry name" value="Lambda_DNA-bd_dom_sf"/>
</dbReference>
<dbReference type="GO" id="GO:0003700">
    <property type="term" value="F:DNA-binding transcription factor activity"/>
    <property type="evidence" value="ECO:0007669"/>
    <property type="project" value="TreeGrafter"/>
</dbReference>
<dbReference type="PANTHER" id="PTHR46797:SF1">
    <property type="entry name" value="METHYLPHOSPHONATE SYNTHASE"/>
    <property type="match status" value="1"/>
</dbReference>
<dbReference type="CDD" id="cd00093">
    <property type="entry name" value="HTH_XRE"/>
    <property type="match status" value="1"/>
</dbReference>
<evidence type="ECO:0000259" key="2">
    <source>
        <dbReference type="PROSITE" id="PS50943"/>
    </source>
</evidence>
<dbReference type="InterPro" id="IPR014710">
    <property type="entry name" value="RmlC-like_jellyroll"/>
</dbReference>
<dbReference type="SMART" id="SM00530">
    <property type="entry name" value="HTH_XRE"/>
    <property type="match status" value="1"/>
</dbReference>
<evidence type="ECO:0000313" key="3">
    <source>
        <dbReference type="EMBL" id="RJP57953.1"/>
    </source>
</evidence>
<reference evidence="3 4" key="1">
    <citation type="journal article" date="2017" name="ISME J.">
        <title>Energy and carbon metabolisms in a deep terrestrial subsurface fluid microbial community.</title>
        <authorList>
            <person name="Momper L."/>
            <person name="Jungbluth S.P."/>
            <person name="Lee M.D."/>
            <person name="Amend J.P."/>
        </authorList>
    </citation>
    <scope>NUCLEOTIDE SEQUENCE [LARGE SCALE GENOMIC DNA]</scope>
    <source>
        <strain evidence="3">SURF_26</strain>
    </source>
</reference>
<dbReference type="Gene3D" id="1.10.260.40">
    <property type="entry name" value="lambda repressor-like DNA-binding domains"/>
    <property type="match status" value="1"/>
</dbReference>
<dbReference type="Proteomes" id="UP000266426">
    <property type="component" value="Unassembled WGS sequence"/>
</dbReference>
<dbReference type="InterPro" id="IPR050807">
    <property type="entry name" value="TransReg_Diox_bact_type"/>
</dbReference>
<dbReference type="Gene3D" id="2.60.120.10">
    <property type="entry name" value="Jelly Rolls"/>
    <property type="match status" value="1"/>
</dbReference>
<dbReference type="GO" id="GO:0003677">
    <property type="term" value="F:DNA binding"/>
    <property type="evidence" value="ECO:0007669"/>
    <property type="project" value="UniProtKB-KW"/>
</dbReference>
<comment type="caution">
    <text evidence="3">The sequence shown here is derived from an EMBL/GenBank/DDBJ whole genome shotgun (WGS) entry which is preliminary data.</text>
</comment>
<feature type="domain" description="HTH cro/C1-type" evidence="2">
    <location>
        <begin position="21"/>
        <end position="75"/>
    </location>
</feature>
<dbReference type="AlphaFoldDB" id="A0A3A4R003"/>
<dbReference type="InterPro" id="IPR011051">
    <property type="entry name" value="RmlC_Cupin_sf"/>
</dbReference>
<sequence>MYIFQVGGKTNMPQSFDFKILAKLRKKKRLTIEKLAQIAGISYSAVADIERNKVTPNLETLNKIANVLDYRTSDIISLVEGRQAEIFKTGENMRCNGFEMRFFPLSNIRFVYGHAKEAHSSEEKHNTHPNNTELMFVIKGACRIVIEENEYIVHAGELMQFEGFQRHYYEALENDTSIILIHQSK</sequence>
<dbReference type="PROSITE" id="PS50943">
    <property type="entry name" value="HTH_CROC1"/>
    <property type="match status" value="1"/>
</dbReference>
<evidence type="ECO:0000313" key="4">
    <source>
        <dbReference type="Proteomes" id="UP000266426"/>
    </source>
</evidence>
<dbReference type="InterPro" id="IPR013096">
    <property type="entry name" value="Cupin_2"/>
</dbReference>
<dbReference type="PANTHER" id="PTHR46797">
    <property type="entry name" value="HTH-TYPE TRANSCRIPTIONAL REGULATOR"/>
    <property type="match status" value="1"/>
</dbReference>
<dbReference type="SUPFAM" id="SSF51182">
    <property type="entry name" value="RmlC-like cupins"/>
    <property type="match status" value="1"/>
</dbReference>
<dbReference type="InterPro" id="IPR001387">
    <property type="entry name" value="Cro/C1-type_HTH"/>
</dbReference>
<dbReference type="Pfam" id="PF01381">
    <property type="entry name" value="HTH_3"/>
    <property type="match status" value="1"/>
</dbReference>
<dbReference type="EMBL" id="QZJZ01000073">
    <property type="protein sequence ID" value="RJP57953.1"/>
    <property type="molecule type" value="Genomic_DNA"/>
</dbReference>
<dbReference type="Pfam" id="PF07883">
    <property type="entry name" value="Cupin_2"/>
    <property type="match status" value="1"/>
</dbReference>
<dbReference type="GO" id="GO:0005829">
    <property type="term" value="C:cytosol"/>
    <property type="evidence" value="ECO:0007669"/>
    <property type="project" value="TreeGrafter"/>
</dbReference>
<organism evidence="3 4">
    <name type="scientific">Candidatus Auribacter fodinae</name>
    <dbReference type="NCBI Taxonomy" id="2093366"/>
    <lineage>
        <taxon>Bacteria</taxon>
        <taxon>Pseudomonadati</taxon>
        <taxon>Candidatus Auribacterota</taxon>
        <taxon>Candidatus Auribacteria</taxon>
        <taxon>Candidatus Auribacterales</taxon>
        <taxon>Candidatus Auribacteraceae</taxon>
        <taxon>Candidatus Auribacter</taxon>
    </lineage>
</organism>
<name>A0A3A4R003_9BACT</name>
<proteinExistence type="predicted"/>